<keyword evidence="3" id="KW-1185">Reference proteome</keyword>
<organism evidence="2 3">
    <name type="scientific">Arenibacter nanhaiticus</name>
    <dbReference type="NCBI Taxonomy" id="558155"/>
    <lineage>
        <taxon>Bacteria</taxon>
        <taxon>Pseudomonadati</taxon>
        <taxon>Bacteroidota</taxon>
        <taxon>Flavobacteriia</taxon>
        <taxon>Flavobacteriales</taxon>
        <taxon>Flavobacteriaceae</taxon>
        <taxon>Arenibacter</taxon>
    </lineage>
</organism>
<evidence type="ECO:0000256" key="1">
    <source>
        <dbReference type="SAM" id="MobiDB-lite"/>
    </source>
</evidence>
<evidence type="ECO:0000313" key="3">
    <source>
        <dbReference type="Proteomes" id="UP000184231"/>
    </source>
</evidence>
<reference evidence="2 3" key="1">
    <citation type="submission" date="2016-11" db="EMBL/GenBank/DDBJ databases">
        <authorList>
            <person name="Jaros S."/>
            <person name="Januszkiewicz K."/>
            <person name="Wedrychowicz H."/>
        </authorList>
    </citation>
    <scope>NUCLEOTIDE SEQUENCE [LARGE SCALE GENOMIC DNA]</scope>
    <source>
        <strain evidence="2 3">CGMCC 1.8863</strain>
    </source>
</reference>
<proteinExistence type="predicted"/>
<feature type="compositionally biased region" description="Basic residues" evidence="1">
    <location>
        <begin position="57"/>
        <end position="69"/>
    </location>
</feature>
<evidence type="ECO:0000313" key="2">
    <source>
        <dbReference type="EMBL" id="SHI94976.1"/>
    </source>
</evidence>
<feature type="region of interest" description="Disordered" evidence="1">
    <location>
        <begin position="42"/>
        <end position="69"/>
    </location>
</feature>
<dbReference type="Proteomes" id="UP000184231">
    <property type="component" value="Unassembled WGS sequence"/>
</dbReference>
<gene>
    <name evidence="2" type="ORF">SAMN04487911_10863</name>
</gene>
<protein>
    <submittedName>
        <fullName evidence="2">Uncharacterized protein</fullName>
    </submittedName>
</protein>
<accession>A0A1M6FBE9</accession>
<dbReference type="EMBL" id="FQYX01000008">
    <property type="protein sequence ID" value="SHI94976.1"/>
    <property type="molecule type" value="Genomic_DNA"/>
</dbReference>
<dbReference type="STRING" id="558155.SAMN04487911_10863"/>
<name>A0A1M6FBE9_9FLAO</name>
<sequence length="69" mass="7784">MDTLVMVQGFVLYNLWTCNNKMDDHQGLAHTFLYNPALGTAAASPQQRKGYSQGPARGRRERPKGYIKN</sequence>
<dbReference type="AlphaFoldDB" id="A0A1M6FBE9"/>